<feature type="transmembrane region" description="Helical" evidence="8">
    <location>
        <begin position="769"/>
        <end position="786"/>
    </location>
</feature>
<dbReference type="InterPro" id="IPR001494">
    <property type="entry name" value="Importin-beta_N"/>
</dbReference>
<evidence type="ECO:0000256" key="8">
    <source>
        <dbReference type="SAM" id="Phobius"/>
    </source>
</evidence>
<dbReference type="GO" id="GO:0005829">
    <property type="term" value="C:cytosol"/>
    <property type="evidence" value="ECO:0007669"/>
    <property type="project" value="TreeGrafter"/>
</dbReference>
<dbReference type="EMBL" id="JAOPGA020001241">
    <property type="protein sequence ID" value="KAL0486534.1"/>
    <property type="molecule type" value="Genomic_DNA"/>
</dbReference>
<protein>
    <submittedName>
        <fullName evidence="10">Exportin</fullName>
    </submittedName>
</protein>
<keyword evidence="8" id="KW-1133">Transmembrane helix</keyword>
<dbReference type="SUPFAM" id="SSF48371">
    <property type="entry name" value="ARM repeat"/>
    <property type="match status" value="1"/>
</dbReference>
<dbReference type="GO" id="GO:0006611">
    <property type="term" value="P:protein export from nucleus"/>
    <property type="evidence" value="ECO:0007669"/>
    <property type="project" value="TreeGrafter"/>
</dbReference>
<dbReference type="Proteomes" id="UP001431209">
    <property type="component" value="Unassembled WGS sequence"/>
</dbReference>
<evidence type="ECO:0000256" key="1">
    <source>
        <dbReference type="ARBA" id="ARBA00004123"/>
    </source>
</evidence>
<sequence length="960" mass="109204">MNTSQDIAQLANVLQCVAHPDNQTRKRAEEEIERISAADGFSLLLMRIIVEPNLANDVKLSATLILKNYVKKRWDDNMNDSDRSTMKANIINVMVATTSVTVQKQLSELILIMSNNFSNEWQTLLPSINQKLKETTDFGVIRSLLFTTHSIFKKYRNQEETDEVTSELVYIMKSFAPDMFEITSKLIEFYKANGQNEVMIKAAFENILFIVKIFYSLNWVTLPEFFEDRMETYFTWFHELLLYSNNYLESDDESISGVLDKVKAQILSIVNLYLEKYDEEFTKPMVETFKNDCWELLTRTGPELKYDSLVAKGITLLTTISKSGHNQLFANQDVLKEICERIVIPNLTLRDEDEEIFECDCVEYIRRDLEGSDTDTRRRASIELVKGLCMYHEASTTSILLQKVTQMLQQPNLSVKNKDLCIYLVISISVKAKTEKKGATQVNHAVNVMEFLQTQIIPELTKTSQNSQIIQADAIKYICVFRQLLNADAFPTLFPLLINLLLSTSRVVHTYAAWCIDKWLNTKDENKTNRFNKQHVKPYAELLFRNLFASLKNGSENEYMIKAMNRVTGILREEMQPVLSAYIELLTQILLTVAKNPSNPQFNHYIFENFATAIKYNPNDRPNFERALMPIFYKILQDDVPEFTPYVYQLLSQLLELDNSGNISVEYVNLLPRLVRPGSWSNEANIPGLTSLLVTLIQKSPNVVSSNESLQKVLGVFQSLLGSKQNDQYGLRLLDAIINHVPTYVVAPYLNTIFNLLFRRLSNKRTAKFEKLFVIFISLIAIKHGASSLVNVIQAVDAALFDRMVMVFLVTNMKKINGKIERKSVGVACVKLLFEAHELLDESRRSVWNAILKELVEFLLAPQVVDAAADESVGGSAFMPSGYKVNFTKLSSAAKPAEDPCADVVDPVAYFVSQLGGFVNSSPAAKALVKNRIMELNIQGKVGELFNSKGLGQAYQDMFQ</sequence>
<evidence type="ECO:0000313" key="10">
    <source>
        <dbReference type="EMBL" id="KAL0486534.1"/>
    </source>
</evidence>
<organism evidence="10 11">
    <name type="scientific">Acrasis kona</name>
    <dbReference type="NCBI Taxonomy" id="1008807"/>
    <lineage>
        <taxon>Eukaryota</taxon>
        <taxon>Discoba</taxon>
        <taxon>Heterolobosea</taxon>
        <taxon>Tetramitia</taxon>
        <taxon>Eutetramitia</taxon>
        <taxon>Acrasidae</taxon>
        <taxon>Acrasis</taxon>
    </lineage>
</organism>
<comment type="caution">
    <text evidence="10">The sequence shown here is derived from an EMBL/GenBank/DDBJ whole genome shotgun (WGS) entry which is preliminary data.</text>
</comment>
<proteinExistence type="inferred from homology"/>
<evidence type="ECO:0000256" key="2">
    <source>
        <dbReference type="ARBA" id="ARBA00004496"/>
    </source>
</evidence>
<dbReference type="Gene3D" id="1.25.10.10">
    <property type="entry name" value="Leucine-rich Repeat Variant"/>
    <property type="match status" value="1"/>
</dbReference>
<name>A0AAW2ZB02_9EUKA</name>
<dbReference type="Pfam" id="PF08506">
    <property type="entry name" value="Cse1"/>
    <property type="match status" value="1"/>
</dbReference>
<keyword evidence="4" id="KW-0813">Transport</keyword>
<gene>
    <name evidence="10" type="ORF">AKO1_001478</name>
</gene>
<evidence type="ECO:0000256" key="5">
    <source>
        <dbReference type="ARBA" id="ARBA00022490"/>
    </source>
</evidence>
<dbReference type="GO" id="GO:0005635">
    <property type="term" value="C:nuclear envelope"/>
    <property type="evidence" value="ECO:0007669"/>
    <property type="project" value="TreeGrafter"/>
</dbReference>
<evidence type="ECO:0000256" key="6">
    <source>
        <dbReference type="ARBA" id="ARBA00022927"/>
    </source>
</evidence>
<feature type="transmembrane region" description="Helical" evidence="8">
    <location>
        <begin position="737"/>
        <end position="757"/>
    </location>
</feature>
<dbReference type="InterPro" id="IPR011989">
    <property type="entry name" value="ARM-like"/>
</dbReference>
<keyword evidence="5" id="KW-0963">Cytoplasm</keyword>
<dbReference type="PANTHER" id="PTHR10997">
    <property type="entry name" value="IMPORTIN-7, 8, 11"/>
    <property type="match status" value="1"/>
</dbReference>
<dbReference type="GO" id="GO:0031267">
    <property type="term" value="F:small GTPase binding"/>
    <property type="evidence" value="ECO:0007669"/>
    <property type="project" value="InterPro"/>
</dbReference>
<accession>A0AAW2ZB02</accession>
<dbReference type="GO" id="GO:0006606">
    <property type="term" value="P:protein import into nucleus"/>
    <property type="evidence" value="ECO:0007669"/>
    <property type="project" value="TreeGrafter"/>
</dbReference>
<dbReference type="InterPro" id="IPR013713">
    <property type="entry name" value="XPO2_central"/>
</dbReference>
<keyword evidence="8" id="KW-0472">Membrane</keyword>
<dbReference type="Pfam" id="PF03810">
    <property type="entry name" value="IBN_N"/>
    <property type="match status" value="1"/>
</dbReference>
<comment type="subcellular location">
    <subcellularLocation>
        <location evidence="2">Cytoplasm</location>
    </subcellularLocation>
    <subcellularLocation>
        <location evidence="1">Nucleus</location>
    </subcellularLocation>
</comment>
<comment type="similarity">
    <text evidence="3">Belongs to the XPO2/CSE1 family.</text>
</comment>
<evidence type="ECO:0000313" key="11">
    <source>
        <dbReference type="Proteomes" id="UP001431209"/>
    </source>
</evidence>
<reference evidence="10 11" key="1">
    <citation type="submission" date="2024-03" db="EMBL/GenBank/DDBJ databases">
        <title>The Acrasis kona genome and developmental transcriptomes reveal deep origins of eukaryotic multicellular pathways.</title>
        <authorList>
            <person name="Sheikh S."/>
            <person name="Fu C.-J."/>
            <person name="Brown M.W."/>
            <person name="Baldauf S.L."/>
        </authorList>
    </citation>
    <scope>NUCLEOTIDE SEQUENCE [LARGE SCALE GENOMIC DNA]</scope>
    <source>
        <strain evidence="10 11">ATCC MYA-3509</strain>
    </source>
</reference>
<keyword evidence="8" id="KW-0812">Transmembrane</keyword>
<evidence type="ECO:0000259" key="9">
    <source>
        <dbReference type="PROSITE" id="PS50166"/>
    </source>
</evidence>
<evidence type="ECO:0000256" key="4">
    <source>
        <dbReference type="ARBA" id="ARBA00022448"/>
    </source>
</evidence>
<dbReference type="InterPro" id="IPR016024">
    <property type="entry name" value="ARM-type_fold"/>
</dbReference>
<feature type="domain" description="Importin N-terminal" evidence="9">
    <location>
        <begin position="28"/>
        <end position="96"/>
    </location>
</feature>
<dbReference type="GO" id="GO:0005049">
    <property type="term" value="F:nuclear export signal receptor activity"/>
    <property type="evidence" value="ECO:0007669"/>
    <property type="project" value="TreeGrafter"/>
</dbReference>
<dbReference type="AlphaFoldDB" id="A0AAW2ZB02"/>
<dbReference type="InterPro" id="IPR005043">
    <property type="entry name" value="XPO2_C"/>
</dbReference>
<keyword evidence="6" id="KW-0653">Protein transport</keyword>
<keyword evidence="11" id="KW-1185">Reference proteome</keyword>
<evidence type="ECO:0000256" key="7">
    <source>
        <dbReference type="ARBA" id="ARBA00023242"/>
    </source>
</evidence>
<dbReference type="PANTHER" id="PTHR10997:SF8">
    <property type="entry name" value="EXPORTIN-2"/>
    <property type="match status" value="1"/>
</dbReference>
<dbReference type="PROSITE" id="PS50166">
    <property type="entry name" value="IMPORTIN_B_NT"/>
    <property type="match status" value="1"/>
</dbReference>
<keyword evidence="7" id="KW-0539">Nucleus</keyword>
<dbReference type="Pfam" id="PF03378">
    <property type="entry name" value="CAS_CSE1"/>
    <property type="match status" value="1"/>
</dbReference>
<evidence type="ECO:0000256" key="3">
    <source>
        <dbReference type="ARBA" id="ARBA00008669"/>
    </source>
</evidence>
<dbReference type="SMART" id="SM00913">
    <property type="entry name" value="IBN_N"/>
    <property type="match status" value="1"/>
</dbReference>